<dbReference type="Pfam" id="PF00389">
    <property type="entry name" value="2-Hacid_dh"/>
    <property type="match status" value="1"/>
</dbReference>
<evidence type="ECO:0000313" key="8">
    <source>
        <dbReference type="Proteomes" id="UP000185674"/>
    </source>
</evidence>
<dbReference type="STRING" id="487316.BEN76_05105"/>
<dbReference type="Proteomes" id="UP000185674">
    <property type="component" value="Chromosome"/>
</dbReference>
<dbReference type="InterPro" id="IPR006139">
    <property type="entry name" value="D-isomer_2_OHA_DH_cat_dom"/>
</dbReference>
<accession>A0A1P8EGU6</accession>
<sequence>MKSLKITCTEKYVLLDQAFEFDFPVDYTEFEQLNQEQFATQVFDQDVLIISDLDINETILKNNPNLKLVALCSTGFNHVNMPLLRQHGIQVCNIRGYAGNAVAEHAFTFMIYLIKNFGQQLQGILEDKWSTGDSSFHLAAPMRELKGKTLTIIGKGEIGLSLAQKAEAFGMHVLFSERKGATTCREGYVSFETAIQTADIVSLHCELNQQTRHLIDASVLKMMKPNSLLINVGRGGLVDANAIVAAIESGELAGYAADVLDQEPPPVDHPLLNLHKQHANVLITGHIAWGTDEAQQRLFLTIQDNINKNMQGIEQNLV</sequence>
<dbReference type="Gene3D" id="3.40.50.720">
    <property type="entry name" value="NAD(P)-binding Rossmann-like Domain"/>
    <property type="match status" value="2"/>
</dbReference>
<name>A0A1P8EGU6_9GAMM</name>
<evidence type="ECO:0000259" key="6">
    <source>
        <dbReference type="Pfam" id="PF02826"/>
    </source>
</evidence>
<evidence type="ECO:0000256" key="1">
    <source>
        <dbReference type="ARBA" id="ARBA00005854"/>
    </source>
</evidence>
<evidence type="ECO:0000313" key="7">
    <source>
        <dbReference type="EMBL" id="APV35424.1"/>
    </source>
</evidence>
<keyword evidence="2 4" id="KW-0560">Oxidoreductase</keyword>
<evidence type="ECO:0000256" key="3">
    <source>
        <dbReference type="ARBA" id="ARBA00023027"/>
    </source>
</evidence>
<feature type="domain" description="D-isomer specific 2-hydroxyacid dehydrogenase catalytic" evidence="5">
    <location>
        <begin position="25"/>
        <end position="313"/>
    </location>
</feature>
<evidence type="ECO:0000259" key="5">
    <source>
        <dbReference type="Pfam" id="PF00389"/>
    </source>
</evidence>
<dbReference type="PROSITE" id="PS00671">
    <property type="entry name" value="D_2_HYDROXYACID_DH_3"/>
    <property type="match status" value="1"/>
</dbReference>
<dbReference type="AlphaFoldDB" id="A0A1P8EGU6"/>
<reference evidence="7 8" key="1">
    <citation type="submission" date="2016-08" db="EMBL/GenBank/DDBJ databases">
        <title>Complete genome sequence of Acinetobacter baylyi strain GFJ2.</title>
        <authorList>
            <person name="Tabata M."/>
            <person name="Kuboki S."/>
            <person name="Gibu N."/>
            <person name="Kinouchi Y."/>
            <person name="Vangnai A."/>
            <person name="Kasai D."/>
            <person name="Fukuda M."/>
        </authorList>
    </citation>
    <scope>NUCLEOTIDE SEQUENCE [LARGE SCALE GENOMIC DNA]</scope>
    <source>
        <strain evidence="7 8">GFJ2</strain>
    </source>
</reference>
<dbReference type="KEGG" id="asol:BEN76_05105"/>
<keyword evidence="3" id="KW-0520">NAD</keyword>
<gene>
    <name evidence="7" type="ORF">BEN76_05105</name>
</gene>
<dbReference type="InterPro" id="IPR006140">
    <property type="entry name" value="D-isomer_DH_NAD-bd"/>
</dbReference>
<evidence type="ECO:0000256" key="4">
    <source>
        <dbReference type="RuleBase" id="RU003719"/>
    </source>
</evidence>
<dbReference type="InterPro" id="IPR036291">
    <property type="entry name" value="NAD(P)-bd_dom_sf"/>
</dbReference>
<organism evidence="7 8">
    <name type="scientific">Acinetobacter soli</name>
    <dbReference type="NCBI Taxonomy" id="487316"/>
    <lineage>
        <taxon>Bacteria</taxon>
        <taxon>Pseudomonadati</taxon>
        <taxon>Pseudomonadota</taxon>
        <taxon>Gammaproteobacteria</taxon>
        <taxon>Moraxellales</taxon>
        <taxon>Moraxellaceae</taxon>
        <taxon>Acinetobacter</taxon>
    </lineage>
</organism>
<dbReference type="PANTHER" id="PTHR43761:SF1">
    <property type="entry name" value="D-ISOMER SPECIFIC 2-HYDROXYACID DEHYDROGENASE CATALYTIC DOMAIN-CONTAINING PROTEIN-RELATED"/>
    <property type="match status" value="1"/>
</dbReference>
<dbReference type="EMBL" id="CP016896">
    <property type="protein sequence ID" value="APV35424.1"/>
    <property type="molecule type" value="Genomic_DNA"/>
</dbReference>
<dbReference type="eggNOG" id="COG1052">
    <property type="taxonomic scope" value="Bacteria"/>
</dbReference>
<evidence type="ECO:0000256" key="2">
    <source>
        <dbReference type="ARBA" id="ARBA00023002"/>
    </source>
</evidence>
<dbReference type="SUPFAM" id="SSF51735">
    <property type="entry name" value="NAD(P)-binding Rossmann-fold domains"/>
    <property type="match status" value="1"/>
</dbReference>
<dbReference type="InterPro" id="IPR029753">
    <property type="entry name" value="D-isomer_DH_CS"/>
</dbReference>
<feature type="domain" description="D-isomer specific 2-hydroxyacid dehydrogenase NAD-binding" evidence="6">
    <location>
        <begin position="108"/>
        <end position="288"/>
    </location>
</feature>
<comment type="similarity">
    <text evidence="1 4">Belongs to the D-isomer specific 2-hydroxyacid dehydrogenase family.</text>
</comment>
<dbReference type="Pfam" id="PF02826">
    <property type="entry name" value="2-Hacid_dh_C"/>
    <property type="match status" value="1"/>
</dbReference>
<dbReference type="GO" id="GO:0051287">
    <property type="term" value="F:NAD binding"/>
    <property type="evidence" value="ECO:0007669"/>
    <property type="project" value="InterPro"/>
</dbReference>
<protein>
    <submittedName>
        <fullName evidence="7">Hydroxyacid dehydrogenase</fullName>
    </submittedName>
</protein>
<dbReference type="PANTHER" id="PTHR43761">
    <property type="entry name" value="D-ISOMER SPECIFIC 2-HYDROXYACID DEHYDROGENASE FAMILY PROTEIN (AFU_ORTHOLOGUE AFUA_1G13630)"/>
    <property type="match status" value="1"/>
</dbReference>
<dbReference type="InterPro" id="IPR050418">
    <property type="entry name" value="D-iso_2-hydroxyacid_DH_PdxB"/>
</dbReference>
<dbReference type="SUPFAM" id="SSF52283">
    <property type="entry name" value="Formate/glycerate dehydrogenase catalytic domain-like"/>
    <property type="match status" value="1"/>
</dbReference>
<dbReference type="RefSeq" id="WP_076032461.1">
    <property type="nucleotide sequence ID" value="NZ_CP016896.1"/>
</dbReference>
<proteinExistence type="inferred from homology"/>
<dbReference type="GO" id="GO:0016616">
    <property type="term" value="F:oxidoreductase activity, acting on the CH-OH group of donors, NAD or NADP as acceptor"/>
    <property type="evidence" value="ECO:0007669"/>
    <property type="project" value="InterPro"/>
</dbReference>